<reference evidence="2" key="1">
    <citation type="journal article" date="2023" name="Mol. Phylogenet. Evol.">
        <title>Genome-scale phylogeny and comparative genomics of the fungal order Sordariales.</title>
        <authorList>
            <person name="Hensen N."/>
            <person name="Bonometti L."/>
            <person name="Westerberg I."/>
            <person name="Brannstrom I.O."/>
            <person name="Guillou S."/>
            <person name="Cros-Aarteil S."/>
            <person name="Calhoun S."/>
            <person name="Haridas S."/>
            <person name="Kuo A."/>
            <person name="Mondo S."/>
            <person name="Pangilinan J."/>
            <person name="Riley R."/>
            <person name="LaButti K."/>
            <person name="Andreopoulos B."/>
            <person name="Lipzen A."/>
            <person name="Chen C."/>
            <person name="Yan M."/>
            <person name="Daum C."/>
            <person name="Ng V."/>
            <person name="Clum A."/>
            <person name="Steindorff A."/>
            <person name="Ohm R.A."/>
            <person name="Martin F."/>
            <person name="Silar P."/>
            <person name="Natvig D.O."/>
            <person name="Lalanne C."/>
            <person name="Gautier V."/>
            <person name="Ament-Velasquez S.L."/>
            <person name="Kruys A."/>
            <person name="Hutchinson M.I."/>
            <person name="Powell A.J."/>
            <person name="Barry K."/>
            <person name="Miller A.N."/>
            <person name="Grigoriev I.V."/>
            <person name="Debuchy R."/>
            <person name="Gladieux P."/>
            <person name="Hiltunen Thoren M."/>
            <person name="Johannesson H."/>
        </authorList>
    </citation>
    <scope>NUCLEOTIDE SEQUENCE</scope>
    <source>
        <strain evidence="2">CBS 955.72</strain>
    </source>
</reference>
<feature type="domain" description="2EXR" evidence="1">
    <location>
        <begin position="5"/>
        <end position="28"/>
    </location>
</feature>
<keyword evidence="3" id="KW-1185">Reference proteome</keyword>
<comment type="caution">
    <text evidence="2">The sequence shown here is derived from an EMBL/GenBank/DDBJ whole genome shotgun (WGS) entry which is preliminary data.</text>
</comment>
<gene>
    <name evidence="2" type="ORF">B0T25DRAFT_529562</name>
</gene>
<dbReference type="Pfam" id="PF20150">
    <property type="entry name" value="2EXR"/>
    <property type="match status" value="1"/>
</dbReference>
<dbReference type="Proteomes" id="UP001275084">
    <property type="component" value="Unassembled WGS sequence"/>
</dbReference>
<reference evidence="2" key="2">
    <citation type="submission" date="2023-06" db="EMBL/GenBank/DDBJ databases">
        <authorList>
            <consortium name="Lawrence Berkeley National Laboratory"/>
            <person name="Haridas S."/>
            <person name="Hensen N."/>
            <person name="Bonometti L."/>
            <person name="Westerberg I."/>
            <person name="Brannstrom I.O."/>
            <person name="Guillou S."/>
            <person name="Cros-Aarteil S."/>
            <person name="Calhoun S."/>
            <person name="Kuo A."/>
            <person name="Mondo S."/>
            <person name="Pangilinan J."/>
            <person name="Riley R."/>
            <person name="Labutti K."/>
            <person name="Andreopoulos B."/>
            <person name="Lipzen A."/>
            <person name="Chen C."/>
            <person name="Yanf M."/>
            <person name="Daum C."/>
            <person name="Ng V."/>
            <person name="Clum A."/>
            <person name="Steindorff A."/>
            <person name="Ohm R."/>
            <person name="Martin F."/>
            <person name="Silar P."/>
            <person name="Natvig D."/>
            <person name="Lalanne C."/>
            <person name="Gautier V."/>
            <person name="Ament-Velasquez S.L."/>
            <person name="Kruys A."/>
            <person name="Hutchinson M.I."/>
            <person name="Powell A.J."/>
            <person name="Barry K."/>
            <person name="Miller A.N."/>
            <person name="Grigoriev I.V."/>
            <person name="Debuchy R."/>
            <person name="Gladieux P."/>
            <person name="Thoren M.H."/>
            <person name="Johannesson H."/>
        </authorList>
    </citation>
    <scope>NUCLEOTIDE SEQUENCE</scope>
    <source>
        <strain evidence="2">CBS 955.72</strain>
    </source>
</reference>
<accession>A0AAJ0HWJ3</accession>
<dbReference type="AlphaFoldDB" id="A0AAJ0HWJ3"/>
<organism evidence="2 3">
    <name type="scientific">Lasiosphaeria hispida</name>
    <dbReference type="NCBI Taxonomy" id="260671"/>
    <lineage>
        <taxon>Eukaryota</taxon>
        <taxon>Fungi</taxon>
        <taxon>Dikarya</taxon>
        <taxon>Ascomycota</taxon>
        <taxon>Pezizomycotina</taxon>
        <taxon>Sordariomycetes</taxon>
        <taxon>Sordariomycetidae</taxon>
        <taxon>Sordariales</taxon>
        <taxon>Lasiosphaeriaceae</taxon>
        <taxon>Lasiosphaeria</taxon>
    </lineage>
</organism>
<proteinExistence type="predicted"/>
<dbReference type="EMBL" id="JAUIQD010000001">
    <property type="protein sequence ID" value="KAK3364205.1"/>
    <property type="molecule type" value="Genomic_DNA"/>
</dbReference>
<dbReference type="InterPro" id="IPR045518">
    <property type="entry name" value="2EXR"/>
</dbReference>
<name>A0AAJ0HWJ3_9PEZI</name>
<sequence>MPDTFHSFPLLPRELREMIWELAVRPAVPGAHIFSTYCQLFNYTEPEGISSSFQAFIQVARYGAWVLHDASQRLPHSRAIY</sequence>
<evidence type="ECO:0000313" key="3">
    <source>
        <dbReference type="Proteomes" id="UP001275084"/>
    </source>
</evidence>
<evidence type="ECO:0000313" key="2">
    <source>
        <dbReference type="EMBL" id="KAK3364205.1"/>
    </source>
</evidence>
<protein>
    <recommendedName>
        <fullName evidence="1">2EXR domain-containing protein</fullName>
    </recommendedName>
</protein>
<evidence type="ECO:0000259" key="1">
    <source>
        <dbReference type="Pfam" id="PF20150"/>
    </source>
</evidence>